<comment type="caution">
    <text evidence="2">The sequence shown here is derived from an EMBL/GenBank/DDBJ whole genome shotgun (WGS) entry which is preliminary data.</text>
</comment>
<dbReference type="EMBL" id="JADCNM010000002">
    <property type="protein sequence ID" value="KAG0493886.1"/>
    <property type="molecule type" value="Genomic_DNA"/>
</dbReference>
<name>A0A835VEV2_VANPL</name>
<organism evidence="2 3">
    <name type="scientific">Vanilla planifolia</name>
    <name type="common">Vanilla</name>
    <dbReference type="NCBI Taxonomy" id="51239"/>
    <lineage>
        <taxon>Eukaryota</taxon>
        <taxon>Viridiplantae</taxon>
        <taxon>Streptophyta</taxon>
        <taxon>Embryophyta</taxon>
        <taxon>Tracheophyta</taxon>
        <taxon>Spermatophyta</taxon>
        <taxon>Magnoliopsida</taxon>
        <taxon>Liliopsida</taxon>
        <taxon>Asparagales</taxon>
        <taxon>Orchidaceae</taxon>
        <taxon>Vanilloideae</taxon>
        <taxon>Vanilleae</taxon>
        <taxon>Vanilla</taxon>
    </lineage>
</organism>
<feature type="compositionally biased region" description="Acidic residues" evidence="1">
    <location>
        <begin position="11"/>
        <end position="23"/>
    </location>
</feature>
<sequence>MTMKTMRDGMPEEAEEDDKEDDDGVVHREVVAVGADPEIGLAEVRWEGERVGVDHLAPWTASRKRRSAAFLGPGNEAQWRGVYGSCGDRSVVRHPVVRSASPERASGLTMNLRCYGNNGVGGRRIFGSR</sequence>
<dbReference type="AlphaFoldDB" id="A0A835VEV2"/>
<feature type="compositionally biased region" description="Basic and acidic residues" evidence="1">
    <location>
        <begin position="1"/>
        <end position="10"/>
    </location>
</feature>
<accession>A0A835VEV2</accession>
<evidence type="ECO:0000256" key="1">
    <source>
        <dbReference type="SAM" id="MobiDB-lite"/>
    </source>
</evidence>
<evidence type="ECO:0000313" key="3">
    <source>
        <dbReference type="Proteomes" id="UP000639772"/>
    </source>
</evidence>
<gene>
    <name evidence="2" type="ORF">HPP92_004880</name>
</gene>
<reference evidence="2 3" key="1">
    <citation type="journal article" date="2020" name="Nat. Food">
        <title>A phased Vanilla planifolia genome enables genetic improvement of flavour and production.</title>
        <authorList>
            <person name="Hasing T."/>
            <person name="Tang H."/>
            <person name="Brym M."/>
            <person name="Khazi F."/>
            <person name="Huang T."/>
            <person name="Chambers A.H."/>
        </authorList>
    </citation>
    <scope>NUCLEOTIDE SEQUENCE [LARGE SCALE GENOMIC DNA]</scope>
    <source>
        <tissue evidence="2">Leaf</tissue>
    </source>
</reference>
<dbReference type="Proteomes" id="UP000639772">
    <property type="component" value="Unassembled WGS sequence"/>
</dbReference>
<feature type="region of interest" description="Disordered" evidence="1">
    <location>
        <begin position="1"/>
        <end position="25"/>
    </location>
</feature>
<protein>
    <submittedName>
        <fullName evidence="2">Uncharacterized protein</fullName>
    </submittedName>
</protein>
<evidence type="ECO:0000313" key="2">
    <source>
        <dbReference type="EMBL" id="KAG0493886.1"/>
    </source>
</evidence>
<proteinExistence type="predicted"/>